<dbReference type="InterPro" id="IPR053168">
    <property type="entry name" value="Glutamic_endopeptidase"/>
</dbReference>
<proteinExistence type="predicted"/>
<feature type="domain" description="Neprosin PEP catalytic" evidence="2">
    <location>
        <begin position="109"/>
        <end position="265"/>
    </location>
</feature>
<evidence type="ECO:0000313" key="3">
    <source>
        <dbReference type="EMBL" id="KAK1272188.1"/>
    </source>
</evidence>
<organism evidence="3 4">
    <name type="scientific">Acorus gramineus</name>
    <name type="common">Dwarf sweet flag</name>
    <dbReference type="NCBI Taxonomy" id="55184"/>
    <lineage>
        <taxon>Eukaryota</taxon>
        <taxon>Viridiplantae</taxon>
        <taxon>Streptophyta</taxon>
        <taxon>Embryophyta</taxon>
        <taxon>Tracheophyta</taxon>
        <taxon>Spermatophyta</taxon>
        <taxon>Magnoliopsida</taxon>
        <taxon>Liliopsida</taxon>
        <taxon>Acoraceae</taxon>
        <taxon>Acorus</taxon>
    </lineage>
</organism>
<dbReference type="EMBL" id="JAUJYN010000005">
    <property type="protein sequence ID" value="KAK1272188.1"/>
    <property type="molecule type" value="Genomic_DNA"/>
</dbReference>
<dbReference type="InterPro" id="IPR025521">
    <property type="entry name" value="Neprosin_propep"/>
</dbReference>
<sequence>MLNKPPVKTLQINGVTFDCIDIHKQPAFDHPLLINHTIQMRPSSFSEEKNHRSTSSNSLLEKELQNEECPPGTVIIRRTKKEDLINAKHFFSKVIKVTSIPPKDDIQDTSPQLGQSHYAGYIAHGKFHGAKGNAAVYGFPGLLSSQVSSVYVIVSNGLNDALNAAQAGWSVNPSLYGDDRTHLNILWTTDGYNKKGCFDLTCPGFVQVHKSTTPGFVFPRLSTYNGVQYEVPLSISKDQQSGNWWLMIGPNKTPIGSSNGKWSFR</sequence>
<dbReference type="Proteomes" id="UP001179952">
    <property type="component" value="Unassembled WGS sequence"/>
</dbReference>
<evidence type="ECO:0000313" key="4">
    <source>
        <dbReference type="Proteomes" id="UP001179952"/>
    </source>
</evidence>
<gene>
    <name evidence="3" type="ORF">QJS04_geneDACA016204</name>
</gene>
<dbReference type="PANTHER" id="PTHR31589:SF223">
    <property type="entry name" value="PROTEIN, PUTATIVE (DUF239)-RELATED"/>
    <property type="match status" value="1"/>
</dbReference>
<dbReference type="Gene3D" id="3.90.1320.10">
    <property type="entry name" value="Outer-capsid protein sigma 3, large lobe"/>
    <property type="match status" value="1"/>
</dbReference>
<comment type="caution">
    <text evidence="3">The sequence shown here is derived from an EMBL/GenBank/DDBJ whole genome shotgun (WGS) entry which is preliminary data.</text>
</comment>
<dbReference type="PROSITE" id="PS52045">
    <property type="entry name" value="NEPROSIN_PEP_CD"/>
    <property type="match status" value="1"/>
</dbReference>
<dbReference type="AlphaFoldDB" id="A0AAV9B611"/>
<protein>
    <recommendedName>
        <fullName evidence="2">Neprosin PEP catalytic domain-containing protein</fullName>
    </recommendedName>
</protein>
<reference evidence="3" key="2">
    <citation type="submission" date="2023-06" db="EMBL/GenBank/DDBJ databases">
        <authorList>
            <person name="Ma L."/>
            <person name="Liu K.-W."/>
            <person name="Li Z."/>
            <person name="Hsiao Y.-Y."/>
            <person name="Qi Y."/>
            <person name="Fu T."/>
            <person name="Tang G."/>
            <person name="Zhang D."/>
            <person name="Sun W.-H."/>
            <person name="Liu D.-K."/>
            <person name="Li Y."/>
            <person name="Chen G.-Z."/>
            <person name="Liu X.-D."/>
            <person name="Liao X.-Y."/>
            <person name="Jiang Y.-T."/>
            <person name="Yu X."/>
            <person name="Hao Y."/>
            <person name="Huang J."/>
            <person name="Zhao X.-W."/>
            <person name="Ke S."/>
            <person name="Chen Y.-Y."/>
            <person name="Wu W.-L."/>
            <person name="Hsu J.-L."/>
            <person name="Lin Y.-F."/>
            <person name="Huang M.-D."/>
            <person name="Li C.-Y."/>
            <person name="Huang L."/>
            <person name="Wang Z.-W."/>
            <person name="Zhao X."/>
            <person name="Zhong W.-Y."/>
            <person name="Peng D.-H."/>
            <person name="Ahmad S."/>
            <person name="Lan S."/>
            <person name="Zhang J.-S."/>
            <person name="Tsai W.-C."/>
            <person name="Van De Peer Y."/>
            <person name="Liu Z.-J."/>
        </authorList>
    </citation>
    <scope>NUCLEOTIDE SEQUENCE</scope>
    <source>
        <strain evidence="3">SCP</strain>
        <tissue evidence="3">Leaves</tissue>
    </source>
</reference>
<accession>A0AAV9B611</accession>
<reference evidence="3" key="1">
    <citation type="journal article" date="2023" name="Nat. Commun.">
        <title>Diploid and tetraploid genomes of Acorus and the evolution of monocots.</title>
        <authorList>
            <person name="Ma L."/>
            <person name="Liu K.W."/>
            <person name="Li Z."/>
            <person name="Hsiao Y.Y."/>
            <person name="Qi Y."/>
            <person name="Fu T."/>
            <person name="Tang G.D."/>
            <person name="Zhang D."/>
            <person name="Sun W.H."/>
            <person name="Liu D.K."/>
            <person name="Li Y."/>
            <person name="Chen G.Z."/>
            <person name="Liu X.D."/>
            <person name="Liao X.Y."/>
            <person name="Jiang Y.T."/>
            <person name="Yu X."/>
            <person name="Hao Y."/>
            <person name="Huang J."/>
            <person name="Zhao X.W."/>
            <person name="Ke S."/>
            <person name="Chen Y.Y."/>
            <person name="Wu W.L."/>
            <person name="Hsu J.L."/>
            <person name="Lin Y.F."/>
            <person name="Huang M.D."/>
            <person name="Li C.Y."/>
            <person name="Huang L."/>
            <person name="Wang Z.W."/>
            <person name="Zhao X."/>
            <person name="Zhong W.Y."/>
            <person name="Peng D.H."/>
            <person name="Ahmad S."/>
            <person name="Lan S."/>
            <person name="Zhang J.S."/>
            <person name="Tsai W.C."/>
            <person name="Van de Peer Y."/>
            <person name="Liu Z.J."/>
        </authorList>
    </citation>
    <scope>NUCLEOTIDE SEQUENCE</scope>
    <source>
        <strain evidence="3">SCP</strain>
    </source>
</reference>
<evidence type="ECO:0000259" key="2">
    <source>
        <dbReference type="PROSITE" id="PS52045"/>
    </source>
</evidence>
<dbReference type="InterPro" id="IPR004314">
    <property type="entry name" value="Neprosin"/>
</dbReference>
<keyword evidence="4" id="KW-1185">Reference proteome</keyword>
<dbReference type="Pfam" id="PF14365">
    <property type="entry name" value="Neprosin_AP"/>
    <property type="match status" value="1"/>
</dbReference>
<dbReference type="Pfam" id="PF03080">
    <property type="entry name" value="Neprosin"/>
    <property type="match status" value="1"/>
</dbReference>
<dbReference type="PANTHER" id="PTHR31589">
    <property type="entry name" value="PROTEIN, PUTATIVE (DUF239)-RELATED-RELATED"/>
    <property type="match status" value="1"/>
</dbReference>
<name>A0AAV9B611_ACOGR</name>
<evidence type="ECO:0000256" key="1">
    <source>
        <dbReference type="SAM" id="MobiDB-lite"/>
    </source>
</evidence>
<feature type="region of interest" description="Disordered" evidence="1">
    <location>
        <begin position="43"/>
        <end position="64"/>
    </location>
</feature>